<evidence type="ECO:0000313" key="1">
    <source>
        <dbReference type="EMBL" id="MFD0847159.1"/>
    </source>
</evidence>
<organism evidence="1 2">
    <name type="scientific">Sphingosinicella xenopeptidilytica</name>
    <dbReference type="NCBI Taxonomy" id="364098"/>
    <lineage>
        <taxon>Bacteria</taxon>
        <taxon>Pseudomonadati</taxon>
        <taxon>Pseudomonadota</taxon>
        <taxon>Alphaproteobacteria</taxon>
        <taxon>Sphingomonadales</taxon>
        <taxon>Sphingosinicellaceae</taxon>
        <taxon>Sphingosinicella</taxon>
    </lineage>
</organism>
<comment type="caution">
    <text evidence="1">The sequence shown here is derived from an EMBL/GenBank/DDBJ whole genome shotgun (WGS) entry which is preliminary data.</text>
</comment>
<evidence type="ECO:0008006" key="3">
    <source>
        <dbReference type="Google" id="ProtNLM"/>
    </source>
</evidence>
<keyword evidence="2" id="KW-1185">Reference proteome</keyword>
<sequence length="107" mass="11092">MKTVSAQWEATILICRKCSRKLGGGFGKNGRKSLAKALRAKGIGGKGRKAGVGIAEVGCLDICPKNGVVAMNAANPGTWLIVPKGADIDKVAERLGFGDDRGASRKP</sequence>
<reference evidence="2" key="1">
    <citation type="journal article" date="2019" name="Int. J. Syst. Evol. Microbiol.">
        <title>The Global Catalogue of Microorganisms (GCM) 10K type strain sequencing project: providing services to taxonomists for standard genome sequencing and annotation.</title>
        <authorList>
            <consortium name="The Broad Institute Genomics Platform"/>
            <consortium name="The Broad Institute Genome Sequencing Center for Infectious Disease"/>
            <person name="Wu L."/>
            <person name="Ma J."/>
        </authorList>
    </citation>
    <scope>NUCLEOTIDE SEQUENCE [LARGE SCALE GENOMIC DNA]</scope>
    <source>
        <strain evidence="2">CCUG 52537</strain>
    </source>
</reference>
<dbReference type="Proteomes" id="UP001597124">
    <property type="component" value="Unassembled WGS sequence"/>
</dbReference>
<dbReference type="RefSeq" id="WP_381485616.1">
    <property type="nucleotide sequence ID" value="NZ_JBHTIK010000001.1"/>
</dbReference>
<dbReference type="Gene3D" id="3.40.30.10">
    <property type="entry name" value="Glutaredoxin"/>
    <property type="match status" value="1"/>
</dbReference>
<gene>
    <name evidence="1" type="ORF">ACFQ00_02365</name>
</gene>
<evidence type="ECO:0000313" key="2">
    <source>
        <dbReference type="Proteomes" id="UP001597124"/>
    </source>
</evidence>
<accession>A0ABW3C0M7</accession>
<dbReference type="EMBL" id="JBHTIK010000001">
    <property type="protein sequence ID" value="MFD0847159.1"/>
    <property type="molecule type" value="Genomic_DNA"/>
</dbReference>
<protein>
    <recommendedName>
        <fullName evidence="3">(2Fe-2S) ferredoxin domain-containing protein</fullName>
    </recommendedName>
</protein>
<name>A0ABW3C0M7_SPHXN</name>
<proteinExistence type="predicted"/>